<gene>
    <name evidence="2" type="ORF">F2Q70_00030836</name>
</gene>
<proteinExistence type="predicted"/>
<protein>
    <submittedName>
        <fullName evidence="2">Uncharacterized protein</fullName>
    </submittedName>
</protein>
<reference evidence="2" key="1">
    <citation type="submission" date="2019-12" db="EMBL/GenBank/DDBJ databases">
        <title>Genome sequencing and annotation of Brassica cretica.</title>
        <authorList>
            <person name="Studholme D.J."/>
            <person name="Sarris P.F."/>
        </authorList>
    </citation>
    <scope>NUCLEOTIDE SEQUENCE</scope>
    <source>
        <strain evidence="2">PFS-102/07</strain>
        <tissue evidence="2">Leaf</tissue>
    </source>
</reference>
<evidence type="ECO:0000256" key="1">
    <source>
        <dbReference type="SAM" id="MobiDB-lite"/>
    </source>
</evidence>
<feature type="region of interest" description="Disordered" evidence="1">
    <location>
        <begin position="1"/>
        <end position="38"/>
    </location>
</feature>
<sequence length="78" mass="9535">MRSRLRFRPRLAEPNPKSGRRRRLGFETDFTSQERDRDESEMKFWRRIMVLLARSARKQPSFVVHIDAELPIWFREST</sequence>
<evidence type="ECO:0000313" key="2">
    <source>
        <dbReference type="EMBL" id="KAF2531497.1"/>
    </source>
</evidence>
<name>A0A8S9FGF7_BRACR</name>
<comment type="caution">
    <text evidence="2">The sequence shown here is derived from an EMBL/GenBank/DDBJ whole genome shotgun (WGS) entry which is preliminary data.</text>
</comment>
<organism evidence="2">
    <name type="scientific">Brassica cretica</name>
    <name type="common">Mustard</name>
    <dbReference type="NCBI Taxonomy" id="69181"/>
    <lineage>
        <taxon>Eukaryota</taxon>
        <taxon>Viridiplantae</taxon>
        <taxon>Streptophyta</taxon>
        <taxon>Embryophyta</taxon>
        <taxon>Tracheophyta</taxon>
        <taxon>Spermatophyta</taxon>
        <taxon>Magnoliopsida</taxon>
        <taxon>eudicotyledons</taxon>
        <taxon>Gunneridae</taxon>
        <taxon>Pentapetalae</taxon>
        <taxon>rosids</taxon>
        <taxon>malvids</taxon>
        <taxon>Brassicales</taxon>
        <taxon>Brassicaceae</taxon>
        <taxon>Brassiceae</taxon>
        <taxon>Brassica</taxon>
    </lineage>
</organism>
<dbReference type="AlphaFoldDB" id="A0A8S9FGF7"/>
<accession>A0A8S9FGF7</accession>
<dbReference type="EMBL" id="QGKY02002305">
    <property type="protein sequence ID" value="KAF2531497.1"/>
    <property type="molecule type" value="Genomic_DNA"/>
</dbReference>